<proteinExistence type="predicted"/>
<organism evidence="1 2">
    <name type="scientific">Tetracentron sinense</name>
    <name type="common">Spur-leaf</name>
    <dbReference type="NCBI Taxonomy" id="13715"/>
    <lineage>
        <taxon>Eukaryota</taxon>
        <taxon>Viridiplantae</taxon>
        <taxon>Streptophyta</taxon>
        <taxon>Embryophyta</taxon>
        <taxon>Tracheophyta</taxon>
        <taxon>Spermatophyta</taxon>
        <taxon>Magnoliopsida</taxon>
        <taxon>Trochodendrales</taxon>
        <taxon>Trochodendraceae</taxon>
        <taxon>Tetracentron</taxon>
    </lineage>
</organism>
<comment type="caution">
    <text evidence="1">The sequence shown here is derived from an EMBL/GenBank/DDBJ whole genome shotgun (WGS) entry which is preliminary data.</text>
</comment>
<sequence>MSIPMPIYLNNSSNTPSIECTSGVPSLISGHIEILVGRDPNNRICMVVVFGPSNSGQIRHASSRYRVIEILAGGSSALVEWRLELGELIR</sequence>
<dbReference type="AlphaFoldDB" id="A0A834ZK28"/>
<protein>
    <submittedName>
        <fullName evidence="1">Uncharacterized protein</fullName>
    </submittedName>
</protein>
<dbReference type="EMBL" id="JABCRI010000005">
    <property type="protein sequence ID" value="KAF8406643.1"/>
    <property type="molecule type" value="Genomic_DNA"/>
</dbReference>
<accession>A0A834ZK28</accession>
<evidence type="ECO:0000313" key="2">
    <source>
        <dbReference type="Proteomes" id="UP000655225"/>
    </source>
</evidence>
<dbReference type="OrthoDB" id="418349at2759"/>
<name>A0A834ZK28_TETSI</name>
<keyword evidence="2" id="KW-1185">Reference proteome</keyword>
<dbReference type="Proteomes" id="UP000655225">
    <property type="component" value="Unassembled WGS sequence"/>
</dbReference>
<evidence type="ECO:0000313" key="1">
    <source>
        <dbReference type="EMBL" id="KAF8406643.1"/>
    </source>
</evidence>
<reference evidence="1 2" key="1">
    <citation type="submission" date="2020-04" db="EMBL/GenBank/DDBJ databases">
        <title>Plant Genome Project.</title>
        <authorList>
            <person name="Zhang R.-G."/>
        </authorList>
    </citation>
    <scope>NUCLEOTIDE SEQUENCE [LARGE SCALE GENOMIC DNA]</scope>
    <source>
        <strain evidence="1">YNK0</strain>
        <tissue evidence="1">Leaf</tissue>
    </source>
</reference>
<gene>
    <name evidence="1" type="ORF">HHK36_008733</name>
</gene>